<protein>
    <submittedName>
        <fullName evidence="1">Uncharacterized protein</fullName>
    </submittedName>
</protein>
<accession>A0A5B8XRL3</accession>
<organism evidence="1 2">
    <name type="scientific">Microvenator marinus</name>
    <dbReference type="NCBI Taxonomy" id="2600177"/>
    <lineage>
        <taxon>Bacteria</taxon>
        <taxon>Deltaproteobacteria</taxon>
        <taxon>Bradymonadales</taxon>
        <taxon>Microvenatoraceae</taxon>
        <taxon>Microvenator</taxon>
    </lineage>
</organism>
<name>A0A5B8XRL3_9DELT</name>
<evidence type="ECO:0000313" key="1">
    <source>
        <dbReference type="EMBL" id="QED28145.1"/>
    </source>
</evidence>
<dbReference type="AlphaFoldDB" id="A0A5B8XRL3"/>
<dbReference type="RefSeq" id="WP_146960309.1">
    <property type="nucleotide sequence ID" value="NZ_CP042467.1"/>
</dbReference>
<proteinExistence type="predicted"/>
<dbReference type="EMBL" id="CP042467">
    <property type="protein sequence ID" value="QED28145.1"/>
    <property type="molecule type" value="Genomic_DNA"/>
</dbReference>
<sequence>MSYNLTPKATKTDWGEAQDFDGEKITYPHNDLRRLECERRGEYWLDAPDLGQGPVSPMPDAAIPGHLAFRPMTFEQIGFRVVPRSSRD</sequence>
<evidence type="ECO:0000313" key="2">
    <source>
        <dbReference type="Proteomes" id="UP000321595"/>
    </source>
</evidence>
<dbReference type="Proteomes" id="UP000321595">
    <property type="component" value="Chromosome"/>
</dbReference>
<dbReference type="KEGG" id="bbae:FRD01_13075"/>
<gene>
    <name evidence="1" type="ORF">FRD01_13075</name>
</gene>
<reference evidence="1 2" key="1">
    <citation type="submission" date="2019-08" db="EMBL/GenBank/DDBJ databases">
        <authorList>
            <person name="Liang Q."/>
        </authorList>
    </citation>
    <scope>NUCLEOTIDE SEQUENCE [LARGE SCALE GENOMIC DNA]</scope>
    <source>
        <strain evidence="1 2">V1718</strain>
    </source>
</reference>
<keyword evidence="2" id="KW-1185">Reference proteome</keyword>